<dbReference type="EMBL" id="JABBJJ010000016">
    <property type="protein sequence ID" value="NMO14278.1"/>
    <property type="molecule type" value="Genomic_DNA"/>
</dbReference>
<evidence type="ECO:0000313" key="3">
    <source>
        <dbReference type="Proteomes" id="UP000518300"/>
    </source>
</evidence>
<evidence type="ECO:0000256" key="1">
    <source>
        <dbReference type="SAM" id="MobiDB-lite"/>
    </source>
</evidence>
<dbReference type="AlphaFoldDB" id="A0A848LFE1"/>
<proteinExistence type="predicted"/>
<dbReference type="InterPro" id="IPR058532">
    <property type="entry name" value="YjbR/MT2646/Rv2570-like"/>
</dbReference>
<dbReference type="RefSeq" id="WP_169343579.1">
    <property type="nucleotide sequence ID" value="NZ_JABBJJ010000016.1"/>
</dbReference>
<organism evidence="2 3">
    <name type="scientific">Pyxidicoccus fallax</name>
    <dbReference type="NCBI Taxonomy" id="394095"/>
    <lineage>
        <taxon>Bacteria</taxon>
        <taxon>Pseudomonadati</taxon>
        <taxon>Myxococcota</taxon>
        <taxon>Myxococcia</taxon>
        <taxon>Myxococcales</taxon>
        <taxon>Cystobacterineae</taxon>
        <taxon>Myxococcaceae</taxon>
        <taxon>Pyxidicoccus</taxon>
    </lineage>
</organism>
<sequence>MTWEQLCKVGCELPEVEEGIWWRTPALQVRGKSFVRLKEDGATVVFLLESVDEQEFLIQAMPALYFITDHYKGYPAVLARLSKLRVDEGRRRLEAAWRLKAPKTLVRRFEEARAAPVRDAARAPRKAASGARGGKKAPRSKAVRSRG</sequence>
<name>A0A848LFE1_9BACT</name>
<dbReference type="SUPFAM" id="SSF142906">
    <property type="entry name" value="YjbR-like"/>
    <property type="match status" value="1"/>
</dbReference>
<keyword evidence="3" id="KW-1185">Reference proteome</keyword>
<feature type="compositionally biased region" description="Basic residues" evidence="1">
    <location>
        <begin position="133"/>
        <end position="147"/>
    </location>
</feature>
<gene>
    <name evidence="2" type="ORF">HG543_05320</name>
</gene>
<evidence type="ECO:0000313" key="2">
    <source>
        <dbReference type="EMBL" id="NMO14278.1"/>
    </source>
</evidence>
<protein>
    <recommendedName>
        <fullName evidence="4">MmcQ/YjbR family DNA-binding protein</fullName>
    </recommendedName>
</protein>
<reference evidence="2 3" key="1">
    <citation type="submission" date="2020-04" db="EMBL/GenBank/DDBJ databases">
        <title>Draft genome of Pyxidicoccus fallax type strain.</title>
        <authorList>
            <person name="Whitworth D.E."/>
        </authorList>
    </citation>
    <scope>NUCLEOTIDE SEQUENCE [LARGE SCALE GENOMIC DNA]</scope>
    <source>
        <strain evidence="2 3">DSM 14698</strain>
    </source>
</reference>
<dbReference type="Pfam" id="PF04237">
    <property type="entry name" value="YjbR"/>
    <property type="match status" value="1"/>
</dbReference>
<dbReference type="InterPro" id="IPR038056">
    <property type="entry name" value="YjbR-like_sf"/>
</dbReference>
<evidence type="ECO:0008006" key="4">
    <source>
        <dbReference type="Google" id="ProtNLM"/>
    </source>
</evidence>
<feature type="region of interest" description="Disordered" evidence="1">
    <location>
        <begin position="114"/>
        <end position="147"/>
    </location>
</feature>
<accession>A0A848LFE1</accession>
<dbReference type="Proteomes" id="UP000518300">
    <property type="component" value="Unassembled WGS sequence"/>
</dbReference>
<comment type="caution">
    <text evidence="2">The sequence shown here is derived from an EMBL/GenBank/DDBJ whole genome shotgun (WGS) entry which is preliminary data.</text>
</comment>